<keyword evidence="4" id="KW-1185">Reference proteome</keyword>
<reference evidence="3 4" key="1">
    <citation type="journal article" date="2016" name="Int. J. Syst. Evol. Microbiol.">
        <title>Dermabacter jinjuensis sp. nov., a novel species of the genus Dermabacter isolated from a clinical specimen.</title>
        <authorList>
            <person name="Park Y.K."/>
            <person name="Lee K.M."/>
            <person name="Lee W.K."/>
            <person name="Cho M.J."/>
            <person name="Lee H.S."/>
            <person name="Cho Y.G."/>
            <person name="Lee Y.C."/>
            <person name="Lee W.K."/>
            <person name="Seong W.K."/>
            <person name="Hwang K.J."/>
        </authorList>
    </citation>
    <scope>NUCLEOTIDE SEQUENCE [LARGE SCALE GENOMIC DNA]</scope>
    <source>
        <strain evidence="3 4">32T</strain>
    </source>
</reference>
<gene>
    <name evidence="3" type="ORF">COP05_00890</name>
</gene>
<feature type="transmembrane region" description="Helical" evidence="2">
    <location>
        <begin position="156"/>
        <end position="174"/>
    </location>
</feature>
<dbReference type="Pfam" id="PF04657">
    <property type="entry name" value="DMT_YdcZ"/>
    <property type="match status" value="2"/>
</dbReference>
<keyword evidence="2" id="KW-0812">Transmembrane</keyword>
<evidence type="ECO:0000256" key="1">
    <source>
        <dbReference type="SAM" id="MobiDB-lite"/>
    </source>
</evidence>
<keyword evidence="2" id="KW-0472">Membrane</keyword>
<evidence type="ECO:0000256" key="2">
    <source>
        <dbReference type="SAM" id="Phobius"/>
    </source>
</evidence>
<feature type="transmembrane region" description="Helical" evidence="2">
    <location>
        <begin position="180"/>
        <end position="203"/>
    </location>
</feature>
<dbReference type="EMBL" id="CP023482">
    <property type="protein sequence ID" value="ATH95807.1"/>
    <property type="molecule type" value="Genomic_DNA"/>
</dbReference>
<feature type="transmembrane region" description="Helical" evidence="2">
    <location>
        <begin position="271"/>
        <end position="289"/>
    </location>
</feature>
<evidence type="ECO:0000313" key="4">
    <source>
        <dbReference type="Proteomes" id="UP000815698"/>
    </source>
</evidence>
<feature type="compositionally biased region" description="Low complexity" evidence="1">
    <location>
        <begin position="311"/>
        <end position="320"/>
    </location>
</feature>
<dbReference type="PANTHER" id="PTHR34821:SF2">
    <property type="entry name" value="INNER MEMBRANE PROTEIN YDCZ"/>
    <property type="match status" value="1"/>
</dbReference>
<protein>
    <recommendedName>
        <fullName evidence="5">DMT family transporter</fullName>
    </recommendedName>
</protein>
<feature type="transmembrane region" description="Helical" evidence="2">
    <location>
        <begin position="93"/>
        <end position="109"/>
    </location>
</feature>
<feature type="transmembrane region" description="Helical" evidence="2">
    <location>
        <begin position="53"/>
        <end position="73"/>
    </location>
</feature>
<feature type="region of interest" description="Disordered" evidence="1">
    <location>
        <begin position="311"/>
        <end position="336"/>
    </location>
</feature>
<dbReference type="RefSeq" id="WP_096882386.1">
    <property type="nucleotide sequence ID" value="NZ_CP023482.1"/>
</dbReference>
<feature type="transmembrane region" description="Helical" evidence="2">
    <location>
        <begin position="20"/>
        <end position="41"/>
    </location>
</feature>
<feature type="transmembrane region" description="Helical" evidence="2">
    <location>
        <begin position="115"/>
        <end position="136"/>
    </location>
</feature>
<dbReference type="InterPro" id="IPR006750">
    <property type="entry name" value="YdcZ"/>
</dbReference>
<proteinExistence type="predicted"/>
<dbReference type="PANTHER" id="PTHR34821">
    <property type="entry name" value="INNER MEMBRANE PROTEIN YDCZ"/>
    <property type="match status" value="1"/>
</dbReference>
<dbReference type="Proteomes" id="UP000815698">
    <property type="component" value="Chromosome"/>
</dbReference>
<keyword evidence="2" id="KW-1133">Transmembrane helix</keyword>
<organism evidence="3 4">
    <name type="scientific">Dermabacter jinjuensis</name>
    <dbReference type="NCBI Taxonomy" id="1667168"/>
    <lineage>
        <taxon>Bacteria</taxon>
        <taxon>Bacillati</taxon>
        <taxon>Actinomycetota</taxon>
        <taxon>Actinomycetes</taxon>
        <taxon>Micrococcales</taxon>
        <taxon>Dermabacteraceae</taxon>
        <taxon>Dermabacter</taxon>
    </lineage>
</organism>
<feature type="transmembrane region" description="Helical" evidence="2">
    <location>
        <begin position="210"/>
        <end position="235"/>
    </location>
</feature>
<accession>A0ABN5DMV9</accession>
<feature type="transmembrane region" description="Helical" evidence="2">
    <location>
        <begin position="247"/>
        <end position="266"/>
    </location>
</feature>
<evidence type="ECO:0000313" key="3">
    <source>
        <dbReference type="EMBL" id="ATH95807.1"/>
    </source>
</evidence>
<sequence length="353" mass="36271">MSAEETTVEERRVEVAAPRAPWWAIAIIMVGGVLAAVQSRINADLAAHLESPYLAAFMSFGIGCLGLMAIVLARPGERRAAREYASDLVSGRFEWRYAIGGLGGAFLVFTQALTVGVLGVALFIVSVVAGQTLAGATLDRVGFGPGEPRRLSPSRLIGASLMVVSVALALASGLTNAVPWLSLVLPFIAGVGVGLQTGANGIVTAHTGSFLVSALGNFTLGSLALGIAAAVSLALTPLGGVFPTNPVLYLGGLIGLTYIAASAALVRYTGVLVLSGAAIAGQIIGSVMLDALDPSVHLSPLTATGARSRCSRLSSSRATSPCAQPRPKQRPHRQSYPEAPAIAIRVRAAWVSR</sequence>
<name>A0ABN5DMV9_9MICO</name>
<evidence type="ECO:0008006" key="5">
    <source>
        <dbReference type="Google" id="ProtNLM"/>
    </source>
</evidence>